<proteinExistence type="predicted"/>
<dbReference type="EMBL" id="JANPWB010000010">
    <property type="protein sequence ID" value="KAJ1141569.1"/>
    <property type="molecule type" value="Genomic_DNA"/>
</dbReference>
<dbReference type="Proteomes" id="UP001066276">
    <property type="component" value="Chromosome 6"/>
</dbReference>
<accession>A0AAV7QM68</accession>
<sequence>MPTAKAPTVSELGAQERAGKVRAEQWRGNGDTARVTVTLETQRPSPDLTRRDTALDECWNSPNGKNNDEDNYKNVPWGGAKRSNLYPVSSEYELEASGPASSRGIVNLEPVKMKTESPSGNNRATVVEIYQQSQPQIKAVQANESTDKGRVCYTA</sequence>
<evidence type="ECO:0000256" key="1">
    <source>
        <dbReference type="SAM" id="MobiDB-lite"/>
    </source>
</evidence>
<feature type="region of interest" description="Disordered" evidence="1">
    <location>
        <begin position="1"/>
        <end position="80"/>
    </location>
</feature>
<evidence type="ECO:0000313" key="2">
    <source>
        <dbReference type="EMBL" id="KAJ1141569.1"/>
    </source>
</evidence>
<protein>
    <submittedName>
        <fullName evidence="2">Uncharacterized protein</fullName>
    </submittedName>
</protein>
<keyword evidence="3" id="KW-1185">Reference proteome</keyword>
<comment type="caution">
    <text evidence="2">The sequence shown here is derived from an EMBL/GenBank/DDBJ whole genome shotgun (WGS) entry which is preliminary data.</text>
</comment>
<organism evidence="2 3">
    <name type="scientific">Pleurodeles waltl</name>
    <name type="common">Iberian ribbed newt</name>
    <dbReference type="NCBI Taxonomy" id="8319"/>
    <lineage>
        <taxon>Eukaryota</taxon>
        <taxon>Metazoa</taxon>
        <taxon>Chordata</taxon>
        <taxon>Craniata</taxon>
        <taxon>Vertebrata</taxon>
        <taxon>Euteleostomi</taxon>
        <taxon>Amphibia</taxon>
        <taxon>Batrachia</taxon>
        <taxon>Caudata</taxon>
        <taxon>Salamandroidea</taxon>
        <taxon>Salamandridae</taxon>
        <taxon>Pleurodelinae</taxon>
        <taxon>Pleurodeles</taxon>
    </lineage>
</organism>
<dbReference type="AlphaFoldDB" id="A0AAV7QM68"/>
<name>A0AAV7QM68_PLEWA</name>
<gene>
    <name evidence="2" type="ORF">NDU88_007897</name>
</gene>
<evidence type="ECO:0000313" key="3">
    <source>
        <dbReference type="Proteomes" id="UP001066276"/>
    </source>
</evidence>
<reference evidence="2" key="1">
    <citation type="journal article" date="2022" name="bioRxiv">
        <title>Sequencing and chromosome-scale assembly of the giantPleurodeles waltlgenome.</title>
        <authorList>
            <person name="Brown T."/>
            <person name="Elewa A."/>
            <person name="Iarovenko S."/>
            <person name="Subramanian E."/>
            <person name="Araus A.J."/>
            <person name="Petzold A."/>
            <person name="Susuki M."/>
            <person name="Suzuki K.-i.T."/>
            <person name="Hayashi T."/>
            <person name="Toyoda A."/>
            <person name="Oliveira C."/>
            <person name="Osipova E."/>
            <person name="Leigh N.D."/>
            <person name="Simon A."/>
            <person name="Yun M.H."/>
        </authorList>
    </citation>
    <scope>NUCLEOTIDE SEQUENCE</scope>
    <source>
        <strain evidence="2">20211129_DDA</strain>
        <tissue evidence="2">Liver</tissue>
    </source>
</reference>